<dbReference type="UniPathway" id="UPA00392"/>
<dbReference type="GO" id="GO:0005737">
    <property type="term" value="C:cytoplasm"/>
    <property type="evidence" value="ECO:0007669"/>
    <property type="project" value="UniProtKB-SubCell"/>
</dbReference>
<organism evidence="6 7">
    <name type="scientific">Candidatus Moanibacter tarae</name>
    <dbReference type="NCBI Taxonomy" id="2200854"/>
    <lineage>
        <taxon>Bacteria</taxon>
        <taxon>Pseudomonadati</taxon>
        <taxon>Verrucomicrobiota</taxon>
        <taxon>Opitutia</taxon>
        <taxon>Puniceicoccales</taxon>
        <taxon>Puniceicoccales incertae sedis</taxon>
        <taxon>Candidatus Moanibacter</taxon>
    </lineage>
</organism>
<dbReference type="PANTHER" id="PTHR34354">
    <property type="entry name" value="NADPH-DEPENDENT 7-CYANO-7-DEAZAGUANINE REDUCTASE"/>
    <property type="match status" value="1"/>
</dbReference>
<feature type="binding site" evidence="5">
    <location>
        <begin position="75"/>
        <end position="77"/>
    </location>
    <ligand>
        <name>substrate</name>
    </ligand>
</feature>
<evidence type="ECO:0000256" key="1">
    <source>
        <dbReference type="ARBA" id="ARBA00022490"/>
    </source>
</evidence>
<dbReference type="PANTHER" id="PTHR34354:SF1">
    <property type="entry name" value="NADPH-DEPENDENT 7-CYANO-7-DEAZAGUANINE REDUCTASE"/>
    <property type="match status" value="1"/>
</dbReference>
<accession>A0A2Z4AS26</accession>
<dbReference type="InterPro" id="IPR029500">
    <property type="entry name" value="QueF"/>
</dbReference>
<dbReference type="InterPro" id="IPR050084">
    <property type="entry name" value="NADPH_dep_7-cyano-7-deazaG_red"/>
</dbReference>
<feature type="active site" description="Thioimide intermediate" evidence="5">
    <location>
        <position position="53"/>
    </location>
</feature>
<dbReference type="HAMAP" id="MF_00818">
    <property type="entry name" value="QueF_type1"/>
    <property type="match status" value="1"/>
</dbReference>
<comment type="pathway">
    <text evidence="5">tRNA modification; tRNA-queuosine biosynthesis.</text>
</comment>
<evidence type="ECO:0000256" key="4">
    <source>
        <dbReference type="ARBA" id="ARBA00023002"/>
    </source>
</evidence>
<evidence type="ECO:0000256" key="2">
    <source>
        <dbReference type="ARBA" id="ARBA00022785"/>
    </source>
</evidence>
<dbReference type="InterPro" id="IPR016856">
    <property type="entry name" value="QueF_type1"/>
</dbReference>
<dbReference type="Gene3D" id="3.30.1130.10">
    <property type="match status" value="1"/>
</dbReference>
<proteinExistence type="inferred from homology"/>
<reference evidence="6 7" key="1">
    <citation type="submission" date="2018-06" db="EMBL/GenBank/DDBJ databases">
        <title>Draft Genome Sequence of a Novel Marine Bacterium Related to the Verrucomicrobia.</title>
        <authorList>
            <person name="Vosseberg J."/>
            <person name="Martijn J."/>
            <person name="Ettema T.J.G."/>
        </authorList>
    </citation>
    <scope>NUCLEOTIDE SEQUENCE [LARGE SCALE GENOMIC DNA]</scope>
    <source>
        <strain evidence="6">TARA_B100001123</strain>
    </source>
</reference>
<evidence type="ECO:0000256" key="3">
    <source>
        <dbReference type="ARBA" id="ARBA00022857"/>
    </source>
</evidence>
<dbReference type="EC" id="1.7.1.13" evidence="5"/>
<sequence>MTHKHTTKTDVKNLSILGGSTTKPARSLETFPNKHPGRDYMVTLESNEFTCLCPVTGQPDFARIEVRYVPNKRIVESKSLKLYLWSFRSEGIFHEHLANIILDDLVKALKPRWCEVLAKFNSRGGISIKVHAEHKGK</sequence>
<dbReference type="PIRSF" id="PIRSF027377">
    <property type="entry name" value="Nitrile_oxidored_QueF"/>
    <property type="match status" value="1"/>
</dbReference>
<dbReference type="NCBIfam" id="TIGR03139">
    <property type="entry name" value="QueF-II"/>
    <property type="match status" value="1"/>
</dbReference>
<comment type="catalytic activity">
    <reaction evidence="5">
        <text>7-aminomethyl-7-carbaguanine + 2 NADP(+) = 7-cyano-7-carbaguanine + 2 NADPH + 3 H(+)</text>
        <dbReference type="Rhea" id="RHEA:13409"/>
        <dbReference type="ChEBI" id="CHEBI:15378"/>
        <dbReference type="ChEBI" id="CHEBI:45075"/>
        <dbReference type="ChEBI" id="CHEBI:57783"/>
        <dbReference type="ChEBI" id="CHEBI:58349"/>
        <dbReference type="ChEBI" id="CHEBI:58703"/>
        <dbReference type="EC" id="1.7.1.13"/>
    </reaction>
</comment>
<name>A0A2Z4AS26_9BACT</name>
<dbReference type="EMBL" id="CP029803">
    <property type="protein sequence ID" value="AWT60932.1"/>
    <property type="molecule type" value="Genomic_DNA"/>
</dbReference>
<dbReference type="GO" id="GO:0008616">
    <property type="term" value="P:tRNA queuosine(34) biosynthetic process"/>
    <property type="evidence" value="ECO:0007669"/>
    <property type="project" value="UniProtKB-UniRule"/>
</dbReference>
<keyword evidence="3 5" id="KW-0521">NADP</keyword>
<keyword evidence="2 5" id="KW-0671">Queuosine biosynthesis</keyword>
<comment type="subcellular location">
    <subcellularLocation>
        <location evidence="5">Cytoplasm</location>
    </subcellularLocation>
</comment>
<feature type="active site" description="Proton donor" evidence="5">
    <location>
        <position position="60"/>
    </location>
</feature>
<gene>
    <name evidence="5 6" type="primary">queF</name>
    <name evidence="6" type="ORF">DF168_02157</name>
</gene>
<dbReference type="InterPro" id="IPR043133">
    <property type="entry name" value="GTP-CH-I_C/QueF"/>
</dbReference>
<protein>
    <recommendedName>
        <fullName evidence="5">NADPH-dependent 7-cyano-7-deazaguanine reductase</fullName>
        <ecNumber evidence="5">1.7.1.13</ecNumber>
    </recommendedName>
    <alternativeName>
        <fullName evidence="5">7-cyano-7-carbaguanine reductase</fullName>
    </alternativeName>
    <alternativeName>
        <fullName evidence="5">NADPH-dependent nitrile oxidoreductase</fullName>
    </alternativeName>
    <alternativeName>
        <fullName evidence="5">PreQ(0) reductase</fullName>
    </alternativeName>
</protein>
<evidence type="ECO:0000256" key="5">
    <source>
        <dbReference type="HAMAP-Rule" id="MF_00818"/>
    </source>
</evidence>
<comment type="similarity">
    <text evidence="5">Belongs to the GTP cyclohydrolase I family. QueF type 1 subfamily.</text>
</comment>
<dbReference type="GO" id="GO:0033739">
    <property type="term" value="F:preQ1 synthase activity"/>
    <property type="evidence" value="ECO:0007669"/>
    <property type="project" value="UniProtKB-UniRule"/>
</dbReference>
<dbReference type="Proteomes" id="UP000247465">
    <property type="component" value="Chromosome"/>
</dbReference>
<dbReference type="KEGG" id="mtar:DF168_02157"/>
<evidence type="ECO:0000313" key="7">
    <source>
        <dbReference type="Proteomes" id="UP000247465"/>
    </source>
</evidence>
<dbReference type="SUPFAM" id="SSF55620">
    <property type="entry name" value="Tetrahydrobiopterin biosynthesis enzymes-like"/>
    <property type="match status" value="1"/>
</dbReference>
<feature type="binding site" evidence="5">
    <location>
        <begin position="94"/>
        <end position="95"/>
    </location>
    <ligand>
        <name>substrate</name>
    </ligand>
</feature>
<evidence type="ECO:0000313" key="6">
    <source>
        <dbReference type="EMBL" id="AWT60932.1"/>
    </source>
</evidence>
<keyword evidence="1 5" id="KW-0963">Cytoplasm</keyword>
<dbReference type="AlphaFoldDB" id="A0A2Z4AS26"/>
<keyword evidence="4 5" id="KW-0560">Oxidoreductase</keyword>
<dbReference type="Pfam" id="PF14489">
    <property type="entry name" value="QueF"/>
    <property type="match status" value="1"/>
</dbReference>
<comment type="function">
    <text evidence="5">Catalyzes the NADPH-dependent reduction of 7-cyano-7-deazaguanine (preQ0) to 7-aminomethyl-7-deazaguanine (preQ1).</text>
</comment>